<feature type="domain" description="VWFA" evidence="2">
    <location>
        <begin position="341"/>
        <end position="571"/>
    </location>
</feature>
<protein>
    <recommendedName>
        <fullName evidence="2">VWFA domain-containing protein</fullName>
    </recommendedName>
</protein>
<dbReference type="AlphaFoldDB" id="A0A9E4TUV7"/>
<dbReference type="GO" id="GO:0009236">
    <property type="term" value="P:cobalamin biosynthetic process"/>
    <property type="evidence" value="ECO:0007669"/>
    <property type="project" value="InterPro"/>
</dbReference>
<proteinExistence type="predicted"/>
<feature type="region of interest" description="Disordered" evidence="1">
    <location>
        <begin position="199"/>
        <end position="229"/>
    </location>
</feature>
<accession>A0A9E4TUV7</accession>
<evidence type="ECO:0000313" key="4">
    <source>
        <dbReference type="Proteomes" id="UP000886674"/>
    </source>
</evidence>
<dbReference type="InterPro" id="IPR051928">
    <property type="entry name" value="NorD/CobT"/>
</dbReference>
<dbReference type="PROSITE" id="PS50234">
    <property type="entry name" value="VWFA"/>
    <property type="match status" value="1"/>
</dbReference>
<dbReference type="InterPro" id="IPR002035">
    <property type="entry name" value="VWF_A"/>
</dbReference>
<dbReference type="PANTHER" id="PTHR41248:SF1">
    <property type="entry name" value="NORD PROTEIN"/>
    <property type="match status" value="1"/>
</dbReference>
<dbReference type="Proteomes" id="UP000886674">
    <property type="component" value="Unassembled WGS sequence"/>
</dbReference>
<comment type="caution">
    <text evidence="3">The sequence shown here is derived from an EMBL/GenBank/DDBJ whole genome shotgun (WGS) entry which is preliminary data.</text>
</comment>
<evidence type="ECO:0000256" key="1">
    <source>
        <dbReference type="SAM" id="MobiDB-lite"/>
    </source>
</evidence>
<sequence>MKFRDRLHRLAVFYEAQDSTIKSLGRDARLRFLLGDPQPVDDAYTARCRQLTLYPEPSRIAAMRGAGDTKAVRGRYGVPTVLPDCSDSSRRACFLDGMEQIRTELCAARRLPGVRMNLAARQQRVSSEEGISSVILHARHVLDVPGGGVAHKDPKLVQSIKDELAGLVKVLEQPVIYHRQVARIAEILQFDTEHAPGLALDFDNDSDADDRETSSLHMSQQPVDDPDVSLQKSETGVALDECYRVFNRGRDQEVDATELASRDELDALREHMDAELRASRVSLSRLAGRLLNTLTTPIRMEWESDYDDGLLDLERLDRLIMDPLYPLAHRRRRVRSRHDTLVCLLVDNSGSMRGRPITVAALCADMLSRTLERCGIGTEVLGYTTRYWRGGELWERWKAQGQVKLPGRLNALRHIVYKSADRPWRRARKALALMLDTDLLKENIDGEALLWAHGRLVSRPEARKVLIVISDGAPLDEATEKANGESYLCDHLQQVITEVERRSTVELMAIGIGHDVSAYYRNAVVIPSEVSLGDILVDQLCTLLGEQGGNSRRSKRQSSVWSGATRNAVSL</sequence>
<evidence type="ECO:0000313" key="3">
    <source>
        <dbReference type="EMBL" id="MCG7980201.1"/>
    </source>
</evidence>
<name>A0A9E4TUV7_9GAMM</name>
<reference evidence="3" key="1">
    <citation type="journal article" date="2021" name="Proc. Natl. Acad. Sci. U.S.A.">
        <title>Global biogeography of chemosynthetic symbionts reveals both localized and globally distributed symbiont groups. .</title>
        <authorList>
            <person name="Osvatic J.T."/>
            <person name="Wilkins L.G.E."/>
            <person name="Leibrecht L."/>
            <person name="Leray M."/>
            <person name="Zauner S."/>
            <person name="Polzin J."/>
            <person name="Camacho Y."/>
            <person name="Gros O."/>
            <person name="van Gils J.A."/>
            <person name="Eisen J.A."/>
            <person name="Petersen J.M."/>
            <person name="Yuen B."/>
        </authorList>
    </citation>
    <scope>NUCLEOTIDE SEQUENCE</scope>
    <source>
        <strain evidence="3">MAGclacostrist055</strain>
    </source>
</reference>
<dbReference type="InterPro" id="IPR025861">
    <property type="entry name" value="CobT_VWA_dom"/>
</dbReference>
<dbReference type="EMBL" id="JAEPCR010000108">
    <property type="protein sequence ID" value="MCG7980201.1"/>
    <property type="molecule type" value="Genomic_DNA"/>
</dbReference>
<gene>
    <name evidence="3" type="ORF">JAY77_18885</name>
</gene>
<dbReference type="Pfam" id="PF06213">
    <property type="entry name" value="CobT"/>
    <property type="match status" value="1"/>
</dbReference>
<dbReference type="Gene3D" id="3.40.50.410">
    <property type="entry name" value="von Willebrand factor, type A domain"/>
    <property type="match status" value="1"/>
</dbReference>
<dbReference type="InterPro" id="IPR006538">
    <property type="entry name" value="CobT"/>
</dbReference>
<dbReference type="InterPro" id="IPR036465">
    <property type="entry name" value="vWFA_dom_sf"/>
</dbReference>
<organism evidence="3 4">
    <name type="scientific">Candidatus Thiodiazotropha taylori</name>
    <dbReference type="NCBI Taxonomy" id="2792791"/>
    <lineage>
        <taxon>Bacteria</taxon>
        <taxon>Pseudomonadati</taxon>
        <taxon>Pseudomonadota</taxon>
        <taxon>Gammaproteobacteria</taxon>
        <taxon>Chromatiales</taxon>
        <taxon>Sedimenticolaceae</taxon>
        <taxon>Candidatus Thiodiazotropha</taxon>
    </lineage>
</organism>
<dbReference type="PIRSF" id="PIRSF031715">
    <property type="entry name" value="Cob_chel_CobT"/>
    <property type="match status" value="1"/>
</dbReference>
<evidence type="ECO:0000259" key="2">
    <source>
        <dbReference type="PROSITE" id="PS50234"/>
    </source>
</evidence>
<dbReference type="SUPFAM" id="SSF53300">
    <property type="entry name" value="vWA-like"/>
    <property type="match status" value="1"/>
</dbReference>
<dbReference type="PANTHER" id="PTHR41248">
    <property type="entry name" value="NORD PROTEIN"/>
    <property type="match status" value="1"/>
</dbReference>
<dbReference type="Pfam" id="PF11775">
    <property type="entry name" value="CobT_C"/>
    <property type="match status" value="1"/>
</dbReference>